<dbReference type="InterPro" id="IPR016035">
    <property type="entry name" value="Acyl_Trfase/lysoPLipase"/>
</dbReference>
<feature type="transmembrane region" description="Helical" evidence="2">
    <location>
        <begin position="52"/>
        <end position="71"/>
    </location>
</feature>
<dbReference type="Pfam" id="PF01734">
    <property type="entry name" value="Patatin"/>
    <property type="match status" value="1"/>
</dbReference>
<dbReference type="PANTHER" id="PTHR46394:SF1">
    <property type="entry name" value="PNPLA DOMAIN-CONTAINING PROTEIN"/>
    <property type="match status" value="1"/>
</dbReference>
<feature type="domain" description="PNPLA" evidence="3">
    <location>
        <begin position="52"/>
        <end position="239"/>
    </location>
</feature>
<sequence>MGNSSTKYTQVHNNLFVKARLLEKQIKTCTKLDPVTQSSILYVKQSRSYTSLVLPGGGLISLASIAVIEYLTLHGCMKNIKSIGASSFSAIVAVLYSIGVPINNIKKYIFEINWKKILRKTTHKPCDSDIYHTAHGYGESNGKLLHDTILSLILKHTGNKHYTLGDLKKDKGMTLILTAVDICSKSIVYFNTEQHSHVPLRVILRAVCGIPEIVSPIILDGYYLVDASILQQCSSYLFDTKPKSLKSSKNTDLNINPNNLSVRIIRDLPMIDHTLMSDITNQNKVIKPIKIKDYHTYSKYLLDITTSVQDDIILSPEAELRIITTHLPMYSITNTNINNDEFCSAMKAITEDMEIYFHGI</sequence>
<dbReference type="PROSITE" id="PS51635">
    <property type="entry name" value="PNPLA"/>
    <property type="match status" value="1"/>
</dbReference>
<dbReference type="AlphaFoldDB" id="A0A6C0J7W1"/>
<evidence type="ECO:0000259" key="3">
    <source>
        <dbReference type="PROSITE" id="PS51635"/>
    </source>
</evidence>
<organism evidence="4">
    <name type="scientific">viral metagenome</name>
    <dbReference type="NCBI Taxonomy" id="1070528"/>
    <lineage>
        <taxon>unclassified sequences</taxon>
        <taxon>metagenomes</taxon>
        <taxon>organismal metagenomes</taxon>
    </lineage>
</organism>
<proteinExistence type="predicted"/>
<accession>A0A6C0J7W1</accession>
<keyword evidence="1" id="KW-0443">Lipid metabolism</keyword>
<reference evidence="4" key="1">
    <citation type="journal article" date="2020" name="Nature">
        <title>Giant virus diversity and host interactions through global metagenomics.</title>
        <authorList>
            <person name="Schulz F."/>
            <person name="Roux S."/>
            <person name="Paez-Espino D."/>
            <person name="Jungbluth S."/>
            <person name="Walsh D.A."/>
            <person name="Denef V.J."/>
            <person name="McMahon K.D."/>
            <person name="Konstantinidis K.T."/>
            <person name="Eloe-Fadrosh E.A."/>
            <person name="Kyrpides N.C."/>
            <person name="Woyke T."/>
        </authorList>
    </citation>
    <scope>NUCLEOTIDE SEQUENCE</scope>
    <source>
        <strain evidence="4">GVMAG-M-3300025860-20</strain>
    </source>
</reference>
<dbReference type="InterPro" id="IPR052580">
    <property type="entry name" value="Lipid_Hydrolase"/>
</dbReference>
<dbReference type="SUPFAM" id="SSF52151">
    <property type="entry name" value="FabD/lysophospholipase-like"/>
    <property type="match status" value="1"/>
</dbReference>
<dbReference type="EMBL" id="MN740332">
    <property type="protein sequence ID" value="QHU00960.1"/>
    <property type="molecule type" value="Genomic_DNA"/>
</dbReference>
<keyword evidence="2" id="KW-1133">Transmembrane helix</keyword>
<feature type="transmembrane region" description="Helical" evidence="2">
    <location>
        <begin position="83"/>
        <end position="102"/>
    </location>
</feature>
<dbReference type="InterPro" id="IPR002641">
    <property type="entry name" value="PNPLA_dom"/>
</dbReference>
<dbReference type="PANTHER" id="PTHR46394">
    <property type="entry name" value="ANNEXIN"/>
    <property type="match status" value="1"/>
</dbReference>
<dbReference type="GO" id="GO:0006629">
    <property type="term" value="P:lipid metabolic process"/>
    <property type="evidence" value="ECO:0007669"/>
    <property type="project" value="UniProtKB-KW"/>
</dbReference>
<keyword evidence="2" id="KW-0812">Transmembrane</keyword>
<keyword evidence="2" id="KW-0472">Membrane</keyword>
<evidence type="ECO:0000256" key="2">
    <source>
        <dbReference type="SAM" id="Phobius"/>
    </source>
</evidence>
<evidence type="ECO:0000256" key="1">
    <source>
        <dbReference type="ARBA" id="ARBA00023098"/>
    </source>
</evidence>
<protein>
    <recommendedName>
        <fullName evidence="3">PNPLA domain-containing protein</fullName>
    </recommendedName>
</protein>
<name>A0A6C0J7W1_9ZZZZ</name>
<dbReference type="Gene3D" id="3.40.1090.10">
    <property type="entry name" value="Cytosolic phospholipase A2 catalytic domain"/>
    <property type="match status" value="2"/>
</dbReference>
<evidence type="ECO:0000313" key="4">
    <source>
        <dbReference type="EMBL" id="QHU00960.1"/>
    </source>
</evidence>